<evidence type="ECO:0000256" key="1">
    <source>
        <dbReference type="SAM" id="MobiDB-lite"/>
    </source>
</evidence>
<feature type="compositionally biased region" description="Low complexity" evidence="1">
    <location>
        <begin position="111"/>
        <end position="130"/>
    </location>
</feature>
<proteinExistence type="predicted"/>
<dbReference type="Proteomes" id="UP000001058">
    <property type="component" value="Unassembled WGS sequence"/>
</dbReference>
<reference evidence="2 3" key="1">
    <citation type="journal article" date="2010" name="Science">
        <title>Genomic analysis of organismal complexity in the multicellular green alga Volvox carteri.</title>
        <authorList>
            <person name="Prochnik S.E."/>
            <person name="Umen J."/>
            <person name="Nedelcu A.M."/>
            <person name="Hallmann A."/>
            <person name="Miller S.M."/>
            <person name="Nishii I."/>
            <person name="Ferris P."/>
            <person name="Kuo A."/>
            <person name="Mitros T."/>
            <person name="Fritz-Laylin L.K."/>
            <person name="Hellsten U."/>
            <person name="Chapman J."/>
            <person name="Simakov O."/>
            <person name="Rensing S.A."/>
            <person name="Terry A."/>
            <person name="Pangilinan J."/>
            <person name="Kapitonov V."/>
            <person name="Jurka J."/>
            <person name="Salamov A."/>
            <person name="Shapiro H."/>
            <person name="Schmutz J."/>
            <person name="Grimwood J."/>
            <person name="Lindquist E."/>
            <person name="Lucas S."/>
            <person name="Grigoriev I.V."/>
            <person name="Schmitt R."/>
            <person name="Kirk D."/>
            <person name="Rokhsar D.S."/>
        </authorList>
    </citation>
    <scope>NUCLEOTIDE SEQUENCE [LARGE SCALE GENOMIC DNA]</scope>
    <source>
        <strain evidence="3">f. Nagariensis / Eve</strain>
    </source>
</reference>
<accession>D8TVE6</accession>
<feature type="compositionally biased region" description="Basic and acidic residues" evidence="1">
    <location>
        <begin position="1212"/>
        <end position="1221"/>
    </location>
</feature>
<sequence>MLRNPRCKQQRGLERICRLEEPSHEPLIPSKKTMEWARIADVPTSLDAARADAPSQRANAEHVPTASPAPCACLPVAKGLSSQAALAAPTTYSAGCAQQYYRTPARTDQQPGEGDAPAAEASSSGAGLAAVPELPSPPRDQADITLAANCRSSGHGNARDSSPQQPAGHLEGGAVAAGAADGAEDMDGAAPPAGGTPSADPMDISPSDRPLRPAATTAAEAGAINEAGDAATASMPVLAHAHKAPDDSNATTATTATVAAAAPPATATIAAGSGEGAGGPLGETAAGKEDAPRPSKRRRTGSSNGAMMKELKGLLESSMYDVPSGRSRQASRAASTPPPAMLAAAAAVRQALPTAALAAQVPAEVIAAATAAFAAPPAPRVAALAAAAAVSSTLASGKRPVTRKSDAAATAAAATATGLVAATDAAVSILENGASAPAAGADTDGPTTAVAPAAGNGNGSRRQRDNRNTSARKPSTVYGVGTDGGGSGGGRGASAAVVAGGSSTTALKPVVPASAQGAAGGGSKSKTRGGGGSGGGGGTVASNNAVPGLASGRPSRAKGGSAAGCGAGGAGGAGAAAASAAAAPSATKATGTLPAGKAGGAAPVGKAVGPAPAGTVVAGITPAAAAAASAAAADGRISLAGLGCGLNQYTYYPLRGSNIMTFYPGAIVVAHVGRLPNMRRPNDPAVPGVACVPPVPLLRLSPDVPPAAAPPPRGRPLYLPGRRRRDGENGGAATVAGGDELDDLGLKVAAKAAASGEDGIPPSGAGKVCGGANDADDLKQEGQVAGLTIAIKPDIKTEDAEACGVAAAMASVAAEAVATRKVSQEQVMEGAMAEMDDAYYQAIYDAEMAEQAAIGTEASDGEVAEEVEVVKQGEEHEEKAWDEEGGEADDENDIGVFRSVDGRRPLQRHLYGLLAAAPAGAASGDGGSSGGSAANARRGSNVPGCGGGGGGVPCGGALSTAGCSQVIPSFAFSRRLTAPRLYWSSQYQAQVPPPPPGGSEAAAAVLRRRPPSPAALSRMGVPLHSAQPLSAAAAAVAARTAAEAAEAVQAARAALGYTAGTPGEAAATTTAGRPATAAAAATGKSRPAAPSSRQRRSQQRVVKMEVDEPKLDEQGGSGEPSDEQMDERAGGASPGLGPPVPRGEGCAEDPSCGHGVQGPGGGPQAQPRQQVPVQDHAQGAQMRMQGDTAEVGAAPPDSDREASPGRSSGKRPVIDTERQDEQDGQQHPSQQQQEQHVGVEAEKQQEQKEQQGQEQRRQQQDRKQALRQPHHRETQKQHKQQEAREQEQEKVILFPADGGLLGGGVRRQLAAAPDMARRHVVMDAALRQADQELGDMAQVLGVGSMGARVRGQWSRDTEAAFADLMRQRDTRLGHLIK</sequence>
<feature type="compositionally biased region" description="Low complexity" evidence="1">
    <location>
        <begin position="188"/>
        <end position="201"/>
    </location>
</feature>
<feature type="region of interest" description="Disordered" evidence="1">
    <location>
        <begin position="703"/>
        <end position="737"/>
    </location>
</feature>
<feature type="compositionally biased region" description="Low complexity" evidence="1">
    <location>
        <begin position="1225"/>
        <end position="1236"/>
    </location>
</feature>
<feature type="compositionally biased region" description="Low complexity" evidence="1">
    <location>
        <begin position="1164"/>
        <end position="1174"/>
    </location>
</feature>
<feature type="region of interest" description="Disordered" evidence="1">
    <location>
        <begin position="179"/>
        <end position="219"/>
    </location>
</feature>
<feature type="compositionally biased region" description="Gly residues" evidence="1">
    <location>
        <begin position="481"/>
        <end position="492"/>
    </location>
</feature>
<dbReference type="RefSeq" id="XP_002950362.1">
    <property type="nucleotide sequence ID" value="XM_002950316.1"/>
</dbReference>
<feature type="compositionally biased region" description="Basic and acidic residues" evidence="1">
    <location>
        <begin position="1102"/>
        <end position="1113"/>
    </location>
</feature>
<feature type="compositionally biased region" description="Basic and acidic residues" evidence="1">
    <location>
        <begin position="1237"/>
        <end position="1264"/>
    </location>
</feature>
<dbReference type="InParanoid" id="D8TVE6"/>
<gene>
    <name evidence="2" type="ORF">VOLCADRAFT_90670</name>
</gene>
<dbReference type="GeneID" id="9617532"/>
<feature type="region of interest" description="Disordered" evidence="1">
    <location>
        <begin position="514"/>
        <end position="563"/>
    </location>
</feature>
<keyword evidence="3" id="KW-1185">Reference proteome</keyword>
<organism evidence="3">
    <name type="scientific">Volvox carteri f. nagariensis</name>
    <dbReference type="NCBI Taxonomy" id="3068"/>
    <lineage>
        <taxon>Eukaryota</taxon>
        <taxon>Viridiplantae</taxon>
        <taxon>Chlorophyta</taxon>
        <taxon>core chlorophytes</taxon>
        <taxon>Chlorophyceae</taxon>
        <taxon>CS clade</taxon>
        <taxon>Chlamydomonadales</taxon>
        <taxon>Volvocaceae</taxon>
        <taxon>Volvox</taxon>
    </lineage>
</organism>
<dbReference type="OrthoDB" id="551310at2759"/>
<name>D8TVE6_VOLCA</name>
<feature type="region of interest" description="Disordered" evidence="1">
    <location>
        <begin position="151"/>
        <end position="170"/>
    </location>
</feature>
<feature type="region of interest" description="Disordered" evidence="1">
    <location>
        <begin position="269"/>
        <end position="307"/>
    </location>
</feature>
<feature type="compositionally biased region" description="Gly residues" evidence="1">
    <location>
        <begin position="518"/>
        <end position="539"/>
    </location>
</feature>
<feature type="compositionally biased region" description="Low complexity" evidence="1">
    <location>
        <begin position="437"/>
        <end position="455"/>
    </location>
</feature>
<feature type="compositionally biased region" description="Basic and acidic residues" evidence="1">
    <location>
        <begin position="1271"/>
        <end position="1287"/>
    </location>
</feature>
<feature type="compositionally biased region" description="Pro residues" evidence="1">
    <location>
        <begin position="703"/>
        <end position="714"/>
    </location>
</feature>
<dbReference type="EMBL" id="GL378339">
    <property type="protein sequence ID" value="EFJ48563.1"/>
    <property type="molecule type" value="Genomic_DNA"/>
</dbReference>
<feature type="compositionally biased region" description="Polar residues" evidence="1">
    <location>
        <begin position="151"/>
        <end position="165"/>
    </location>
</feature>
<feature type="compositionally biased region" description="Acidic residues" evidence="1">
    <location>
        <begin position="880"/>
        <end position="893"/>
    </location>
</feature>
<dbReference type="KEGG" id="vcn:VOLCADRAFT_90670"/>
<protein>
    <submittedName>
        <fullName evidence="2">Uncharacterized protein</fullName>
    </submittedName>
</protein>
<evidence type="ECO:0000313" key="3">
    <source>
        <dbReference type="Proteomes" id="UP000001058"/>
    </source>
</evidence>
<feature type="region of interest" description="Disordered" evidence="1">
    <location>
        <begin position="437"/>
        <end position="496"/>
    </location>
</feature>
<feature type="region of interest" description="Disordered" evidence="1">
    <location>
        <begin position="1063"/>
        <end position="1287"/>
    </location>
</feature>
<feature type="region of interest" description="Disordered" evidence="1">
    <location>
        <begin position="871"/>
        <end position="893"/>
    </location>
</feature>
<feature type="region of interest" description="Disordered" evidence="1">
    <location>
        <begin position="105"/>
        <end position="141"/>
    </location>
</feature>
<evidence type="ECO:0000313" key="2">
    <source>
        <dbReference type="EMBL" id="EFJ48563.1"/>
    </source>
</evidence>
<feature type="compositionally biased region" description="Low complexity" evidence="1">
    <location>
        <begin position="1063"/>
        <end position="1092"/>
    </location>
</feature>
<feature type="non-terminal residue" evidence="2">
    <location>
        <position position="1377"/>
    </location>
</feature>